<accession>A0A9P5YHR0</accession>
<comment type="caution">
    <text evidence="2">The sequence shown here is derived from an EMBL/GenBank/DDBJ whole genome shotgun (WGS) entry which is preliminary data.</text>
</comment>
<sequence>MTSRRRHRGVYDEHAVPMFLLFLSLRFYLLFLFRFYFFSYPTSLIFQIFRSSGFRIPFRAFFSFLSLNSQFSIFIHKFL</sequence>
<keyword evidence="1" id="KW-0812">Transmembrane</keyword>
<dbReference type="EMBL" id="MU150230">
    <property type="protein sequence ID" value="KAF9469138.1"/>
    <property type="molecule type" value="Genomic_DNA"/>
</dbReference>
<feature type="transmembrane region" description="Helical" evidence="1">
    <location>
        <begin position="15"/>
        <end position="37"/>
    </location>
</feature>
<dbReference type="Proteomes" id="UP000807353">
    <property type="component" value="Unassembled WGS sequence"/>
</dbReference>
<proteinExistence type="predicted"/>
<keyword evidence="3" id="KW-1185">Reference proteome</keyword>
<evidence type="ECO:0000256" key="1">
    <source>
        <dbReference type="SAM" id="Phobius"/>
    </source>
</evidence>
<dbReference type="AlphaFoldDB" id="A0A9P5YHR0"/>
<protein>
    <submittedName>
        <fullName evidence="2">Uncharacterized protein</fullName>
    </submittedName>
</protein>
<evidence type="ECO:0000313" key="2">
    <source>
        <dbReference type="EMBL" id="KAF9469138.1"/>
    </source>
</evidence>
<gene>
    <name evidence="2" type="ORF">BDZ94DRAFT_1243794</name>
</gene>
<reference evidence="2" key="1">
    <citation type="submission" date="2020-11" db="EMBL/GenBank/DDBJ databases">
        <authorList>
            <consortium name="DOE Joint Genome Institute"/>
            <person name="Ahrendt S."/>
            <person name="Riley R."/>
            <person name="Andreopoulos W."/>
            <person name="Labutti K."/>
            <person name="Pangilinan J."/>
            <person name="Ruiz-Duenas F.J."/>
            <person name="Barrasa J.M."/>
            <person name="Sanchez-Garcia M."/>
            <person name="Camarero S."/>
            <person name="Miyauchi S."/>
            <person name="Serrano A."/>
            <person name="Linde D."/>
            <person name="Babiker R."/>
            <person name="Drula E."/>
            <person name="Ayuso-Fernandez I."/>
            <person name="Pacheco R."/>
            <person name="Padilla G."/>
            <person name="Ferreira P."/>
            <person name="Barriuso J."/>
            <person name="Kellner H."/>
            <person name="Castanera R."/>
            <person name="Alfaro M."/>
            <person name="Ramirez L."/>
            <person name="Pisabarro A.G."/>
            <person name="Kuo A."/>
            <person name="Tritt A."/>
            <person name="Lipzen A."/>
            <person name="He G."/>
            <person name="Yan M."/>
            <person name="Ng V."/>
            <person name="Cullen D."/>
            <person name="Martin F."/>
            <person name="Rosso M.-N."/>
            <person name="Henrissat B."/>
            <person name="Hibbett D."/>
            <person name="Martinez A.T."/>
            <person name="Grigoriev I.V."/>
        </authorList>
    </citation>
    <scope>NUCLEOTIDE SEQUENCE</scope>
    <source>
        <strain evidence="2">CBS 247.69</strain>
    </source>
</reference>
<keyword evidence="1" id="KW-1133">Transmembrane helix</keyword>
<feature type="transmembrane region" description="Helical" evidence="1">
    <location>
        <begin position="58"/>
        <end position="76"/>
    </location>
</feature>
<name>A0A9P5YHR0_9AGAR</name>
<keyword evidence="1" id="KW-0472">Membrane</keyword>
<evidence type="ECO:0000313" key="3">
    <source>
        <dbReference type="Proteomes" id="UP000807353"/>
    </source>
</evidence>
<organism evidence="2 3">
    <name type="scientific">Collybia nuda</name>
    <dbReference type="NCBI Taxonomy" id="64659"/>
    <lineage>
        <taxon>Eukaryota</taxon>
        <taxon>Fungi</taxon>
        <taxon>Dikarya</taxon>
        <taxon>Basidiomycota</taxon>
        <taxon>Agaricomycotina</taxon>
        <taxon>Agaricomycetes</taxon>
        <taxon>Agaricomycetidae</taxon>
        <taxon>Agaricales</taxon>
        <taxon>Tricholomatineae</taxon>
        <taxon>Clitocybaceae</taxon>
        <taxon>Collybia</taxon>
    </lineage>
</organism>